<feature type="non-terminal residue" evidence="1">
    <location>
        <position position="60"/>
    </location>
</feature>
<dbReference type="AlphaFoldDB" id="A0A382HK27"/>
<accession>A0A382HK27</accession>
<gene>
    <name evidence="1" type="ORF">METZ01_LOCUS239715</name>
</gene>
<organism evidence="1">
    <name type="scientific">marine metagenome</name>
    <dbReference type="NCBI Taxonomy" id="408172"/>
    <lineage>
        <taxon>unclassified sequences</taxon>
        <taxon>metagenomes</taxon>
        <taxon>ecological metagenomes</taxon>
    </lineage>
</organism>
<proteinExistence type="predicted"/>
<name>A0A382HK27_9ZZZZ</name>
<protein>
    <submittedName>
        <fullName evidence="1">Uncharacterized protein</fullName>
    </submittedName>
</protein>
<reference evidence="1" key="1">
    <citation type="submission" date="2018-05" db="EMBL/GenBank/DDBJ databases">
        <authorList>
            <person name="Lanie J.A."/>
            <person name="Ng W.-L."/>
            <person name="Kazmierczak K.M."/>
            <person name="Andrzejewski T.M."/>
            <person name="Davidsen T.M."/>
            <person name="Wayne K.J."/>
            <person name="Tettelin H."/>
            <person name="Glass J.I."/>
            <person name="Rusch D."/>
            <person name="Podicherti R."/>
            <person name="Tsui H.-C.T."/>
            <person name="Winkler M.E."/>
        </authorList>
    </citation>
    <scope>NUCLEOTIDE SEQUENCE</scope>
</reference>
<evidence type="ECO:0000313" key="1">
    <source>
        <dbReference type="EMBL" id="SVB86861.1"/>
    </source>
</evidence>
<dbReference type="EMBL" id="UINC01061361">
    <property type="protein sequence ID" value="SVB86861.1"/>
    <property type="molecule type" value="Genomic_DNA"/>
</dbReference>
<sequence>MACRETVAAFDRIDQQSVCLIILNIIGKHLGTIWQVEVGVATEALVCHILQGVVRIMPES</sequence>